<dbReference type="PANTHER" id="PTHR13696">
    <property type="entry name" value="P-LOOP CONTAINING NUCLEOSIDE TRIPHOSPHATE HYDROLASE"/>
    <property type="match status" value="1"/>
</dbReference>
<reference evidence="3 5" key="2">
    <citation type="submission" date="2018-06" db="EMBL/GenBank/DDBJ databases">
        <authorList>
            <consortium name="Pathogen Informatics"/>
            <person name="Doyle S."/>
        </authorList>
    </citation>
    <scope>NUCLEOTIDE SEQUENCE [LARGE SCALE GENOMIC DNA]</scope>
    <source>
        <strain evidence="3 5">NCTC11227</strain>
    </source>
</reference>
<dbReference type="InterPro" id="IPR027417">
    <property type="entry name" value="P-loop_NTPase"/>
</dbReference>
<protein>
    <submittedName>
        <fullName evidence="3">Sporulation initiation inhibitor protein soj</fullName>
    </submittedName>
</protein>
<dbReference type="InterPro" id="IPR050678">
    <property type="entry name" value="DNA_Partitioning_ATPase"/>
</dbReference>
<gene>
    <name evidence="3" type="primary">soj_2</name>
    <name evidence="2" type="ORF">MOVS_10885</name>
    <name evidence="3" type="ORF">NCTC11227_02239</name>
</gene>
<accession>A0A378QGW7</accession>
<organism evidence="3 5">
    <name type="scientific">Moraxella ovis</name>
    <dbReference type="NCBI Taxonomy" id="29433"/>
    <lineage>
        <taxon>Bacteria</taxon>
        <taxon>Pseudomonadati</taxon>
        <taxon>Pseudomonadota</taxon>
        <taxon>Gammaproteobacteria</taxon>
        <taxon>Moraxellales</taxon>
        <taxon>Moraxellaceae</taxon>
        <taxon>Moraxella</taxon>
    </lineage>
</organism>
<proteinExistence type="predicted"/>
<evidence type="ECO:0000313" key="5">
    <source>
        <dbReference type="Proteomes" id="UP000255102"/>
    </source>
</evidence>
<dbReference type="AlphaFoldDB" id="A0A378QGW7"/>
<feature type="domain" description="AAA" evidence="1">
    <location>
        <begin position="1"/>
        <end position="164"/>
    </location>
</feature>
<dbReference type="PANTHER" id="PTHR13696:SF99">
    <property type="entry name" value="COBYRINIC ACID AC-DIAMIDE SYNTHASE"/>
    <property type="match status" value="1"/>
</dbReference>
<evidence type="ECO:0000313" key="2">
    <source>
        <dbReference type="EMBL" id="ANB92581.1"/>
    </source>
</evidence>
<dbReference type="CDD" id="cd02042">
    <property type="entry name" value="ParAB_family"/>
    <property type="match status" value="1"/>
</dbReference>
<dbReference type="Proteomes" id="UP000255102">
    <property type="component" value="Unassembled WGS sequence"/>
</dbReference>
<name>A0A378QGW7_9GAMM</name>
<geneLocation type="plasmid" evidence="2">
    <name>pMOV1</name>
</geneLocation>
<dbReference type="Proteomes" id="UP000076765">
    <property type="component" value="Plasmid pMOV1"/>
</dbReference>
<dbReference type="EMBL" id="UGPW01000002">
    <property type="protein sequence ID" value="STY98563.1"/>
    <property type="molecule type" value="Genomic_DNA"/>
</dbReference>
<dbReference type="KEGG" id="moi:MOVS_10885"/>
<keyword evidence="2" id="KW-0614">Plasmid</keyword>
<dbReference type="SUPFAM" id="SSF52540">
    <property type="entry name" value="P-loop containing nucleoside triphosphate hydrolases"/>
    <property type="match status" value="1"/>
</dbReference>
<evidence type="ECO:0000313" key="4">
    <source>
        <dbReference type="Proteomes" id="UP000076765"/>
    </source>
</evidence>
<dbReference type="Pfam" id="PF13614">
    <property type="entry name" value="AAA_31"/>
    <property type="match status" value="1"/>
</dbReference>
<evidence type="ECO:0000259" key="1">
    <source>
        <dbReference type="Pfam" id="PF13614"/>
    </source>
</evidence>
<dbReference type="InterPro" id="IPR025669">
    <property type="entry name" value="AAA_dom"/>
</dbReference>
<geneLocation type="plasmid" evidence="4">
    <name>pmov1</name>
</geneLocation>
<dbReference type="Gene3D" id="3.40.50.300">
    <property type="entry name" value="P-loop containing nucleotide triphosphate hydrolases"/>
    <property type="match status" value="1"/>
</dbReference>
<dbReference type="RefSeq" id="WP_063515101.1">
    <property type="nucleotide sequence ID" value="NZ_CP011159.1"/>
</dbReference>
<reference evidence="2 4" key="1">
    <citation type="submission" date="2015-04" db="EMBL/GenBank/DDBJ databases">
        <authorList>
            <person name="Calcutt M.J."/>
            <person name="Foecking M.F."/>
        </authorList>
    </citation>
    <scope>NUCLEOTIDE SEQUENCE [LARGE SCALE GENOMIC DNA]</scope>
    <source>
        <strain evidence="2 4">199/55</strain>
        <plasmid evidence="2">pMOV1</plasmid>
        <plasmid evidence="4">pmov1</plasmid>
    </source>
</reference>
<dbReference type="EMBL" id="CP011159">
    <property type="protein sequence ID" value="ANB92581.1"/>
    <property type="molecule type" value="Genomic_DNA"/>
</dbReference>
<evidence type="ECO:0000313" key="3">
    <source>
        <dbReference type="EMBL" id="STY98563.1"/>
    </source>
</evidence>
<sequence>MKTLVVANQKGGVGKTTIAVHIALLAVQMGKKTLYIDLDVQANSSEFLKNGHTELLLNASDLFKSDQNFEFASAQFVVFSADNELANSDFNLEYWAANIKKIESEFDFCVIDTPPTLGLSQVAPIVIANYVLSPIELSPFSVQGAANLLTTLTNLQAKFNPNLKFLGLIPSRVNANNNRQLEILAQMKQQYGQLMYPEDMFIPERQAFVDSVYLQIPVWQIKEHAAKKVTTKVRPIFTDIINRAMH</sequence>
<keyword evidence="4" id="KW-1185">Reference proteome</keyword>